<feature type="binding site" description="in other chain" evidence="8">
    <location>
        <begin position="96"/>
        <end position="99"/>
    </location>
    <ligand>
        <name>IMP</name>
        <dbReference type="ChEBI" id="CHEBI:58053"/>
        <note>ligand shared between dimeric partners</note>
    </ligand>
</feature>
<evidence type="ECO:0000256" key="10">
    <source>
        <dbReference type="RuleBase" id="RU000520"/>
    </source>
</evidence>
<dbReference type="Pfam" id="PF00709">
    <property type="entry name" value="Adenylsucc_synt"/>
    <property type="match status" value="1"/>
</dbReference>
<dbReference type="Gene3D" id="3.40.440.10">
    <property type="entry name" value="Adenylosuccinate Synthetase, subunit A, domain 1"/>
    <property type="match status" value="1"/>
</dbReference>
<dbReference type="GO" id="GO:0005525">
    <property type="term" value="F:GTP binding"/>
    <property type="evidence" value="ECO:0007669"/>
    <property type="project" value="UniProtKB-UniRule"/>
</dbReference>
<feature type="binding site" description="in other chain" evidence="8">
    <location>
        <position position="188"/>
    </location>
    <ligand>
        <name>IMP</name>
        <dbReference type="ChEBI" id="CHEBI:58053"/>
        <note>ligand shared between dimeric partners</note>
    </ligand>
</feature>
<evidence type="ECO:0000256" key="7">
    <source>
        <dbReference type="ARBA" id="ARBA00023134"/>
    </source>
</evidence>
<evidence type="ECO:0000256" key="3">
    <source>
        <dbReference type="ARBA" id="ARBA00022723"/>
    </source>
</evidence>
<feature type="binding site" description="in other chain" evidence="8">
    <location>
        <position position="361"/>
    </location>
    <ligand>
        <name>IMP</name>
        <dbReference type="ChEBI" id="CHEBI:58053"/>
        <note>ligand shared between dimeric partners</note>
    </ligand>
</feature>
<dbReference type="EMBL" id="VITY01000024">
    <property type="protein sequence ID" value="TWB86985.1"/>
    <property type="molecule type" value="Genomic_DNA"/>
</dbReference>
<feature type="binding site" evidence="8">
    <location>
        <begin position="357"/>
        <end position="363"/>
    </location>
    <ligand>
        <name>substrate</name>
    </ligand>
</feature>
<dbReference type="Gene3D" id="1.10.300.10">
    <property type="entry name" value="Adenylosuccinate Synthetase, subunit A, domain 2"/>
    <property type="match status" value="1"/>
</dbReference>
<dbReference type="GO" id="GO:0005737">
    <property type="term" value="C:cytoplasm"/>
    <property type="evidence" value="ECO:0007669"/>
    <property type="project" value="UniProtKB-SubCell"/>
</dbReference>
<keyword evidence="12" id="KW-1185">Reference proteome</keyword>
<dbReference type="GO" id="GO:0044208">
    <property type="term" value="P:'de novo' AMP biosynthetic process"/>
    <property type="evidence" value="ECO:0007669"/>
    <property type="project" value="UniProtKB-UniRule"/>
</dbReference>
<dbReference type="HAMAP" id="MF_00011">
    <property type="entry name" value="Adenylosucc_synth"/>
    <property type="match status" value="1"/>
</dbReference>
<organism evidence="11 12">
    <name type="scientific">Bradyrhizobium macuxiense</name>
    <dbReference type="NCBI Taxonomy" id="1755647"/>
    <lineage>
        <taxon>Bacteria</taxon>
        <taxon>Pseudomonadati</taxon>
        <taxon>Pseudomonadota</taxon>
        <taxon>Alphaproteobacteria</taxon>
        <taxon>Hyphomicrobiales</taxon>
        <taxon>Nitrobacteraceae</taxon>
        <taxon>Bradyrhizobium</taxon>
    </lineage>
</organism>
<evidence type="ECO:0000313" key="11">
    <source>
        <dbReference type="EMBL" id="TWB86985.1"/>
    </source>
</evidence>
<dbReference type="FunFam" id="1.10.300.10:FF:000001">
    <property type="entry name" value="Adenylosuccinate synthetase"/>
    <property type="match status" value="1"/>
</dbReference>
<gene>
    <name evidence="8" type="primary">purA</name>
    <name evidence="11" type="ORF">FBZ93_12431</name>
</gene>
<dbReference type="Gene3D" id="3.90.170.10">
    <property type="entry name" value="Adenylosuccinate Synthetase, subunit A, domain 3"/>
    <property type="match status" value="1"/>
</dbReference>
<keyword evidence="7 8" id="KW-0342">GTP-binding</keyword>
<proteinExistence type="inferred from homology"/>
<comment type="subunit">
    <text evidence="1 8">Homodimer.</text>
</comment>
<keyword evidence="8" id="KW-0963">Cytoplasm</keyword>
<feature type="binding site" evidence="8">
    <location>
        <position position="71"/>
    </location>
    <ligand>
        <name>Mg(2+)</name>
        <dbReference type="ChEBI" id="CHEBI:18420"/>
    </ligand>
</feature>
<dbReference type="AlphaFoldDB" id="A0A560KUW3"/>
<comment type="similarity">
    <text evidence="8 10">Belongs to the adenylosuccinate synthetase family.</text>
</comment>
<comment type="catalytic activity">
    <reaction evidence="8 10">
        <text>IMP + L-aspartate + GTP = N(6)-(1,2-dicarboxyethyl)-AMP + GDP + phosphate + 2 H(+)</text>
        <dbReference type="Rhea" id="RHEA:15753"/>
        <dbReference type="ChEBI" id="CHEBI:15378"/>
        <dbReference type="ChEBI" id="CHEBI:29991"/>
        <dbReference type="ChEBI" id="CHEBI:37565"/>
        <dbReference type="ChEBI" id="CHEBI:43474"/>
        <dbReference type="ChEBI" id="CHEBI:57567"/>
        <dbReference type="ChEBI" id="CHEBI:58053"/>
        <dbReference type="ChEBI" id="CHEBI:58189"/>
        <dbReference type="EC" id="6.3.4.4"/>
    </reaction>
</comment>
<dbReference type="UniPathway" id="UPA00075">
    <property type="reaction ID" value="UER00335"/>
</dbReference>
<dbReference type="CDD" id="cd03108">
    <property type="entry name" value="AdSS"/>
    <property type="match status" value="1"/>
</dbReference>
<dbReference type="GO" id="GO:0004019">
    <property type="term" value="F:adenylosuccinate synthase activity"/>
    <property type="evidence" value="ECO:0007669"/>
    <property type="project" value="UniProtKB-UniRule"/>
</dbReference>
<dbReference type="EC" id="6.3.4.4" evidence="8 10"/>
<feature type="binding site" evidence="8">
    <location>
        <position position="98"/>
    </location>
    <ligand>
        <name>Mg(2+)</name>
        <dbReference type="ChEBI" id="CHEBI:18420"/>
    </ligand>
</feature>
<feature type="binding site" evidence="8">
    <location>
        <position position="202"/>
    </location>
    <ligand>
        <name>IMP</name>
        <dbReference type="ChEBI" id="CHEBI:58053"/>
        <note>ligand shared between dimeric partners</note>
    </ligand>
</feature>
<feature type="binding site" evidence="8">
    <location>
        <begin position="98"/>
        <end position="100"/>
    </location>
    <ligand>
        <name>GTP</name>
        <dbReference type="ChEBI" id="CHEBI:37565"/>
    </ligand>
</feature>
<comment type="caution">
    <text evidence="11">The sequence shown here is derived from an EMBL/GenBank/DDBJ whole genome shotgun (WGS) entry which is preliminary data.</text>
</comment>
<dbReference type="Proteomes" id="UP000321304">
    <property type="component" value="Unassembled WGS sequence"/>
</dbReference>
<keyword evidence="4 8" id="KW-0547">Nucleotide-binding</keyword>
<dbReference type="InterPro" id="IPR018220">
    <property type="entry name" value="Adenylosuccin_syn_GTP-bd"/>
</dbReference>
<evidence type="ECO:0000256" key="6">
    <source>
        <dbReference type="ARBA" id="ARBA00022842"/>
    </source>
</evidence>
<comment type="subcellular location">
    <subcellularLocation>
        <location evidence="8">Cytoplasm</location>
    </subcellularLocation>
</comment>
<evidence type="ECO:0000313" key="12">
    <source>
        <dbReference type="Proteomes" id="UP000321304"/>
    </source>
</evidence>
<keyword evidence="6 8" id="KW-0460">Magnesium</keyword>
<accession>A0A560KUW3</accession>
<dbReference type="InterPro" id="IPR033128">
    <property type="entry name" value="Adenylosuccin_syn_Lys_AS"/>
</dbReference>
<dbReference type="PROSITE" id="PS01266">
    <property type="entry name" value="ADENYLOSUCCIN_SYN_1"/>
    <property type="match status" value="1"/>
</dbReference>
<dbReference type="FunFam" id="3.90.170.10:FF:000001">
    <property type="entry name" value="Adenylosuccinate synthetase"/>
    <property type="match status" value="1"/>
</dbReference>
<evidence type="ECO:0000256" key="2">
    <source>
        <dbReference type="ARBA" id="ARBA00022598"/>
    </source>
</evidence>
<feature type="binding site" evidence="8">
    <location>
        <begin position="471"/>
        <end position="473"/>
    </location>
    <ligand>
        <name>GTP</name>
        <dbReference type="ChEBI" id="CHEBI:37565"/>
    </ligand>
</feature>
<feature type="active site" description="Proton donor" evidence="8">
    <location>
        <position position="99"/>
    </location>
</feature>
<dbReference type="SUPFAM" id="SSF52540">
    <property type="entry name" value="P-loop containing nucleoside triphosphate hydrolases"/>
    <property type="match status" value="1"/>
</dbReference>
<dbReference type="NCBIfam" id="TIGR00184">
    <property type="entry name" value="purA"/>
    <property type="match status" value="1"/>
</dbReference>
<feature type="binding site" description="in other chain" evidence="8">
    <location>
        <position position="282"/>
    </location>
    <ligand>
        <name>IMP</name>
        <dbReference type="ChEBI" id="CHEBI:58053"/>
        <note>ligand shared between dimeric partners</note>
    </ligand>
</feature>
<comment type="pathway">
    <text evidence="8 10">Purine metabolism; AMP biosynthesis via de novo pathway; AMP from IMP: step 1/2.</text>
</comment>
<feature type="binding site" description="in other chain" evidence="8">
    <location>
        <begin position="71"/>
        <end position="74"/>
    </location>
    <ligand>
        <name>IMP</name>
        <dbReference type="ChEBI" id="CHEBI:58053"/>
        <note>ligand shared between dimeric partners</note>
    </ligand>
</feature>
<feature type="active site" evidence="9">
    <location>
        <position position="199"/>
    </location>
</feature>
<comment type="cofactor">
    <cofactor evidence="8">
        <name>Mg(2+)</name>
        <dbReference type="ChEBI" id="CHEBI:18420"/>
    </cofactor>
    <text evidence="8">Binds 1 Mg(2+) ion per subunit.</text>
</comment>
<reference evidence="11 12" key="1">
    <citation type="submission" date="2019-06" db="EMBL/GenBank/DDBJ databases">
        <title>Genomic Encyclopedia of Type Strains, Phase IV (KMG-V): Genome sequencing to study the core and pangenomes of soil and plant-associated prokaryotes.</title>
        <authorList>
            <person name="Whitman W."/>
        </authorList>
    </citation>
    <scope>NUCLEOTIDE SEQUENCE [LARGE SCALE GENOMIC DNA]</scope>
    <source>
        <strain evidence="11 12">BR 10355</strain>
    </source>
</reference>
<dbReference type="InterPro" id="IPR027417">
    <property type="entry name" value="P-loop_NTPase"/>
</dbReference>
<evidence type="ECO:0000256" key="8">
    <source>
        <dbReference type="HAMAP-Rule" id="MF_00011"/>
    </source>
</evidence>
<name>A0A560KUW3_9BRAD</name>
<feature type="binding site" evidence="8">
    <location>
        <position position="363"/>
    </location>
    <ligand>
        <name>GTP</name>
        <dbReference type="ChEBI" id="CHEBI:37565"/>
    </ligand>
</feature>
<evidence type="ECO:0000256" key="4">
    <source>
        <dbReference type="ARBA" id="ARBA00022741"/>
    </source>
</evidence>
<keyword evidence="2 8" id="KW-0436">Ligase</keyword>
<evidence type="ECO:0000256" key="1">
    <source>
        <dbReference type="ARBA" id="ARBA00011738"/>
    </source>
</evidence>
<dbReference type="SMART" id="SM00788">
    <property type="entry name" value="Adenylsucc_synt"/>
    <property type="match status" value="1"/>
</dbReference>
<dbReference type="NCBIfam" id="NF002223">
    <property type="entry name" value="PRK01117.1"/>
    <property type="match status" value="1"/>
</dbReference>
<dbReference type="PANTHER" id="PTHR11846:SF0">
    <property type="entry name" value="ADENYLOSUCCINATE SYNTHETASE"/>
    <property type="match status" value="1"/>
</dbReference>
<dbReference type="STRING" id="1755647.AS156_13190"/>
<feature type="binding site" evidence="8">
    <location>
        <begin position="70"/>
        <end position="76"/>
    </location>
    <ligand>
        <name>GTP</name>
        <dbReference type="ChEBI" id="CHEBI:37565"/>
    </ligand>
</feature>
<keyword evidence="3 8" id="KW-0479">Metal-binding</keyword>
<feature type="binding site" description="in other chain" evidence="8">
    <location>
        <position position="297"/>
    </location>
    <ligand>
        <name>IMP</name>
        <dbReference type="ChEBI" id="CHEBI:58053"/>
        <note>ligand shared between dimeric partners</note>
    </ligand>
</feature>
<keyword evidence="5 8" id="KW-0658">Purine biosynthesis</keyword>
<sequence length="488" mass="53104">MTPFLLAQPTRFRYPVGALRVRGRAPRFGWAYQCMIAVGGRVFAVIMVSETPEGNIFAMANVVVVGAQWGDEGKGKIVDWLSEQADIVVRFQGGHNAGHTLVINGETYKLALLPSGVLRPNKLAVIGNGVVFDPQAFLDEVAKLKGQGVAVGPDNLRIAENVTLILPLHRELDSLRESSNAITSIGTTRRGIGPAYEDKVGRRAIRLMDLADLDTLPHKIDRLLAHHNALRRGNNLPEIEGNSILAELSALAPKLLPYAETVWRLLDLKRREGKRILFEGAQGALLDVDHGTYPYVTSSNTVAAQAATGTGLGPGAVGYVLGICKAYTTRVGQGPFPTELNDEIGEEIGRRGKEFGVNTGRKRRVGWFDAMLVRQTVRTCGIAGLALTKLDILDGFDSIKVCIGYRLDGKEIDHLPAGEGAQARVEPIYEIIEGWKQPTANARSWADLPAQAIKYVRRVEELVGCPIALLSTSPEREDTILVQNPFEA</sequence>
<dbReference type="PANTHER" id="PTHR11846">
    <property type="entry name" value="ADENYLOSUCCINATE SYNTHETASE"/>
    <property type="match status" value="1"/>
</dbReference>
<evidence type="ECO:0000256" key="5">
    <source>
        <dbReference type="ARBA" id="ARBA00022755"/>
    </source>
</evidence>
<dbReference type="InterPro" id="IPR042110">
    <property type="entry name" value="Adenylosuccinate_synth_dom2"/>
</dbReference>
<feature type="binding site" evidence="8">
    <location>
        <begin position="389"/>
        <end position="391"/>
    </location>
    <ligand>
        <name>GTP</name>
        <dbReference type="ChEBI" id="CHEBI:37565"/>
    </ligand>
</feature>
<dbReference type="GO" id="GO:0000287">
    <property type="term" value="F:magnesium ion binding"/>
    <property type="evidence" value="ECO:0007669"/>
    <property type="project" value="UniProtKB-UniRule"/>
</dbReference>
<protein>
    <recommendedName>
        <fullName evidence="8 10">Adenylosuccinate synthetase</fullName>
        <shortName evidence="8">AMPSase</shortName>
        <shortName evidence="8">AdSS</shortName>
        <ecNumber evidence="8 10">6.3.4.4</ecNumber>
    </recommendedName>
    <alternativeName>
        <fullName evidence="8">IMP--aspartate ligase</fullName>
    </alternativeName>
</protein>
<dbReference type="InterPro" id="IPR042111">
    <property type="entry name" value="Adenylosuccinate_synth_dom3"/>
</dbReference>
<feature type="active site" description="Proton acceptor" evidence="8">
    <location>
        <position position="71"/>
    </location>
</feature>
<comment type="function">
    <text evidence="8">Plays an important role in the de novo pathway of purine nucleotide biosynthesis. Catalyzes the first committed step in the biosynthesis of AMP from IMP.</text>
</comment>
<dbReference type="InterPro" id="IPR001114">
    <property type="entry name" value="Adenylosuccinate_synthetase"/>
</dbReference>
<dbReference type="GO" id="GO:0046040">
    <property type="term" value="P:IMP metabolic process"/>
    <property type="evidence" value="ECO:0007669"/>
    <property type="project" value="TreeGrafter"/>
</dbReference>
<dbReference type="PROSITE" id="PS00513">
    <property type="entry name" value="ADENYLOSUCCIN_SYN_2"/>
    <property type="match status" value="1"/>
</dbReference>
<dbReference type="InterPro" id="IPR042109">
    <property type="entry name" value="Adenylosuccinate_synth_dom1"/>
</dbReference>
<evidence type="ECO:0000256" key="9">
    <source>
        <dbReference type="PROSITE-ProRule" id="PRU10134"/>
    </source>
</evidence>